<feature type="transmembrane region" description="Helical" evidence="1">
    <location>
        <begin position="23"/>
        <end position="41"/>
    </location>
</feature>
<keyword evidence="1" id="KW-1133">Transmembrane helix</keyword>
<dbReference type="RefSeq" id="WP_167829583.1">
    <property type="nucleotide sequence ID" value="NZ_CP032683.1"/>
</dbReference>
<gene>
    <name evidence="2" type="ORF">GX302_08405</name>
</gene>
<sequence>MSVLLEDYGSISHIPLDVAFRDAIFIGIFSIIIFFILVLAVRRGIRKAQSI</sequence>
<name>A0A7K4AVY7_9EURY</name>
<reference evidence="2 3" key="1">
    <citation type="journal article" date="2020" name="Biotechnol. Biofuels">
        <title>New insights from the biogas microbiome by comprehensive genome-resolved metagenomics of nearly 1600 species originating from multiple anaerobic digesters.</title>
        <authorList>
            <person name="Campanaro S."/>
            <person name="Treu L."/>
            <person name="Rodriguez-R L.M."/>
            <person name="Kovalovszki A."/>
            <person name="Ziels R.M."/>
            <person name="Maus I."/>
            <person name="Zhu X."/>
            <person name="Kougias P.G."/>
            <person name="Basile A."/>
            <person name="Luo G."/>
            <person name="Schluter A."/>
            <person name="Konstantinidis K.T."/>
            <person name="Angelidaki I."/>
        </authorList>
    </citation>
    <scope>NUCLEOTIDE SEQUENCE [LARGE SCALE GENOMIC DNA]</scope>
    <source>
        <strain evidence="2">AS22ysBPME_46</strain>
    </source>
</reference>
<accession>A0A7K4AVY7</accession>
<evidence type="ECO:0000256" key="1">
    <source>
        <dbReference type="SAM" id="Phobius"/>
    </source>
</evidence>
<proteinExistence type="predicted"/>
<dbReference type="EMBL" id="JAAYQL010000046">
    <property type="protein sequence ID" value="NLK32834.1"/>
    <property type="molecule type" value="Genomic_DNA"/>
</dbReference>
<comment type="caution">
    <text evidence="2">The sequence shown here is derived from an EMBL/GenBank/DDBJ whole genome shotgun (WGS) entry which is preliminary data.</text>
</comment>
<keyword evidence="1" id="KW-0472">Membrane</keyword>
<evidence type="ECO:0000313" key="3">
    <source>
        <dbReference type="Proteomes" id="UP000585579"/>
    </source>
</evidence>
<dbReference type="GeneID" id="53688254"/>
<dbReference type="AlphaFoldDB" id="A0A7K4AVY7"/>
<evidence type="ECO:0000313" key="2">
    <source>
        <dbReference type="EMBL" id="NLK32834.1"/>
    </source>
</evidence>
<keyword evidence="1" id="KW-0812">Transmembrane</keyword>
<protein>
    <submittedName>
        <fullName evidence="2">Uncharacterized protein</fullName>
    </submittedName>
</protein>
<dbReference type="Proteomes" id="UP000585579">
    <property type="component" value="Unassembled WGS sequence"/>
</dbReference>
<organism evidence="2 3">
    <name type="scientific">Methanosarcina flavescens</name>
    <dbReference type="NCBI Taxonomy" id="1715806"/>
    <lineage>
        <taxon>Archaea</taxon>
        <taxon>Methanobacteriati</taxon>
        <taxon>Methanobacteriota</taxon>
        <taxon>Stenosarchaea group</taxon>
        <taxon>Methanomicrobia</taxon>
        <taxon>Methanosarcinales</taxon>
        <taxon>Methanosarcinaceae</taxon>
        <taxon>Methanosarcina</taxon>
    </lineage>
</organism>